<reference evidence="5" key="1">
    <citation type="journal article" date="2017" name="Genome Biol.">
        <title>Comparative genomics reveals high biological diversity and specific adaptations in the industrially and medically important fungal genus Aspergillus.</title>
        <authorList>
            <person name="de Vries R.P."/>
            <person name="Riley R."/>
            <person name="Wiebenga A."/>
            <person name="Aguilar-Osorio G."/>
            <person name="Amillis S."/>
            <person name="Uchima C.A."/>
            <person name="Anderluh G."/>
            <person name="Asadollahi M."/>
            <person name="Askin M."/>
            <person name="Barry K."/>
            <person name="Battaglia E."/>
            <person name="Bayram O."/>
            <person name="Benocci T."/>
            <person name="Braus-Stromeyer S.A."/>
            <person name="Caldana C."/>
            <person name="Canovas D."/>
            <person name="Cerqueira G.C."/>
            <person name="Chen F."/>
            <person name="Chen W."/>
            <person name="Choi C."/>
            <person name="Clum A."/>
            <person name="Dos Santos R.A."/>
            <person name="Damasio A.R."/>
            <person name="Diallinas G."/>
            <person name="Emri T."/>
            <person name="Fekete E."/>
            <person name="Flipphi M."/>
            <person name="Freyberg S."/>
            <person name="Gallo A."/>
            <person name="Gournas C."/>
            <person name="Habgood R."/>
            <person name="Hainaut M."/>
            <person name="Harispe M.L."/>
            <person name="Henrissat B."/>
            <person name="Hilden K.S."/>
            <person name="Hope R."/>
            <person name="Hossain A."/>
            <person name="Karabika E."/>
            <person name="Karaffa L."/>
            <person name="Karanyi Z."/>
            <person name="Krasevec N."/>
            <person name="Kuo A."/>
            <person name="Kusch H."/>
            <person name="LaButti K."/>
            <person name="Lagendijk E.L."/>
            <person name="Lapidus A."/>
            <person name="Levasseur A."/>
            <person name="Lindquist E."/>
            <person name="Lipzen A."/>
            <person name="Logrieco A.F."/>
            <person name="MacCabe A."/>
            <person name="Maekelae M.R."/>
            <person name="Malavazi I."/>
            <person name="Melin P."/>
            <person name="Meyer V."/>
            <person name="Mielnichuk N."/>
            <person name="Miskei M."/>
            <person name="Molnar A.P."/>
            <person name="Mule G."/>
            <person name="Ngan C.Y."/>
            <person name="Orejas M."/>
            <person name="Orosz E."/>
            <person name="Ouedraogo J.P."/>
            <person name="Overkamp K.M."/>
            <person name="Park H.-S."/>
            <person name="Perrone G."/>
            <person name="Piumi F."/>
            <person name="Punt P.J."/>
            <person name="Ram A.F."/>
            <person name="Ramon A."/>
            <person name="Rauscher S."/>
            <person name="Record E."/>
            <person name="Riano-Pachon D.M."/>
            <person name="Robert V."/>
            <person name="Roehrig J."/>
            <person name="Ruller R."/>
            <person name="Salamov A."/>
            <person name="Salih N.S."/>
            <person name="Samson R.A."/>
            <person name="Sandor E."/>
            <person name="Sanguinetti M."/>
            <person name="Schuetze T."/>
            <person name="Sepcic K."/>
            <person name="Shelest E."/>
            <person name="Sherlock G."/>
            <person name="Sophianopoulou V."/>
            <person name="Squina F.M."/>
            <person name="Sun H."/>
            <person name="Susca A."/>
            <person name="Todd R.B."/>
            <person name="Tsang A."/>
            <person name="Unkles S.E."/>
            <person name="van de Wiele N."/>
            <person name="van Rossen-Uffink D."/>
            <person name="Oliveira J.V."/>
            <person name="Vesth T.C."/>
            <person name="Visser J."/>
            <person name="Yu J.-H."/>
            <person name="Zhou M."/>
            <person name="Andersen M.R."/>
            <person name="Archer D.B."/>
            <person name="Baker S.E."/>
            <person name="Benoit I."/>
            <person name="Brakhage A.A."/>
            <person name="Braus G.H."/>
            <person name="Fischer R."/>
            <person name="Frisvad J.C."/>
            <person name="Goldman G.H."/>
            <person name="Houbraken J."/>
            <person name="Oakley B."/>
            <person name="Pocsi I."/>
            <person name="Scazzocchio C."/>
            <person name="Seiboth B."/>
            <person name="vanKuyk P.A."/>
            <person name="Wortman J."/>
            <person name="Dyer P.S."/>
            <person name="Grigoriev I.V."/>
        </authorList>
    </citation>
    <scope>NUCLEOTIDE SEQUENCE [LARGE SCALE GENOMIC DNA]</scope>
    <source>
        <strain evidence="5">DTO 134E9</strain>
    </source>
</reference>
<dbReference type="EMBL" id="KV878213">
    <property type="protein sequence ID" value="OJJ34624.1"/>
    <property type="molecule type" value="Genomic_DNA"/>
</dbReference>
<dbReference type="STRING" id="1073089.A0A1L9RI75"/>
<dbReference type="InterPro" id="IPR042099">
    <property type="entry name" value="ANL_N_sf"/>
</dbReference>
<keyword evidence="2" id="KW-0597">Phosphoprotein</keyword>
<protein>
    <recommendedName>
        <fullName evidence="3">Carrier domain-containing protein</fullName>
    </recommendedName>
</protein>
<dbReference type="Pfam" id="PF00501">
    <property type="entry name" value="AMP-binding"/>
    <property type="match status" value="1"/>
</dbReference>
<dbReference type="VEuPathDB" id="FungiDB:ASPWEDRAFT_42597"/>
<proteinExistence type="predicted"/>
<dbReference type="PANTHER" id="PTHR43439:SF2">
    <property type="entry name" value="ENZYME, PUTATIVE (JCVI)-RELATED"/>
    <property type="match status" value="1"/>
</dbReference>
<evidence type="ECO:0000259" key="3">
    <source>
        <dbReference type="PROSITE" id="PS50075"/>
    </source>
</evidence>
<dbReference type="PROSITE" id="PS50075">
    <property type="entry name" value="CARRIER"/>
    <property type="match status" value="1"/>
</dbReference>
<dbReference type="InterPro" id="IPR009081">
    <property type="entry name" value="PP-bd_ACP"/>
</dbReference>
<name>A0A1L9RI75_ASPWE</name>
<keyword evidence="1" id="KW-0596">Phosphopantetheine</keyword>
<dbReference type="Proteomes" id="UP000184383">
    <property type="component" value="Unassembled WGS sequence"/>
</dbReference>
<dbReference type="InterPro" id="IPR051414">
    <property type="entry name" value="Adenylate-forming_Reductase"/>
</dbReference>
<dbReference type="PROSITE" id="PS00455">
    <property type="entry name" value="AMP_BINDING"/>
    <property type="match status" value="1"/>
</dbReference>
<dbReference type="Pfam" id="PF23562">
    <property type="entry name" value="AMP-binding_C_3"/>
    <property type="match status" value="1"/>
</dbReference>
<dbReference type="InterPro" id="IPR000873">
    <property type="entry name" value="AMP-dep_synth/lig_dom"/>
</dbReference>
<dbReference type="PROSITE" id="PS00012">
    <property type="entry name" value="PHOSPHOPANTETHEINE"/>
    <property type="match status" value="1"/>
</dbReference>
<dbReference type="InterPro" id="IPR013120">
    <property type="entry name" value="FAR_NAD-bd"/>
</dbReference>
<keyword evidence="5" id="KW-1185">Reference proteome</keyword>
<accession>A0A1L9RI75</accession>
<dbReference type="OrthoDB" id="429813at2759"/>
<dbReference type="Gene3D" id="3.40.50.720">
    <property type="entry name" value="NAD(P)-binding Rossmann-like Domain"/>
    <property type="match status" value="1"/>
</dbReference>
<dbReference type="SUPFAM" id="SSF47336">
    <property type="entry name" value="ACP-like"/>
    <property type="match status" value="1"/>
</dbReference>
<organism evidence="4 5">
    <name type="scientific">Aspergillus wentii DTO 134E9</name>
    <dbReference type="NCBI Taxonomy" id="1073089"/>
    <lineage>
        <taxon>Eukaryota</taxon>
        <taxon>Fungi</taxon>
        <taxon>Dikarya</taxon>
        <taxon>Ascomycota</taxon>
        <taxon>Pezizomycotina</taxon>
        <taxon>Eurotiomycetes</taxon>
        <taxon>Eurotiomycetidae</taxon>
        <taxon>Eurotiales</taxon>
        <taxon>Aspergillaceae</taxon>
        <taxon>Aspergillus</taxon>
        <taxon>Aspergillus subgen. Cremei</taxon>
    </lineage>
</organism>
<dbReference type="InterPro" id="IPR006162">
    <property type="entry name" value="Ppantetheine_attach_site"/>
</dbReference>
<dbReference type="Gene3D" id="3.40.50.12780">
    <property type="entry name" value="N-terminal domain of ligase-like"/>
    <property type="match status" value="1"/>
</dbReference>
<sequence length="1076" mass="119502">MSMASQIKSFVLGLPYLIGFMFNLPLLNRLSPSPLLGNKNSAGLKKRLICHVVDELALNKPEQLFCVHPISNDLAQGWRHISMKDLADAVNYTAWWIEKTIGVGTGAEPITYIGTNDARYVAFFLACLKTGHVALLLSPRNSTAASLHILGATRCSKIVYSDSRRKFVGQLQDADVGIRSWEMPDLWKVFGQKSAVYPFTARYDDVEDQAAVIIHSSGSTGLPKPVYLTNGFFAVIDRFDQIPTPAGRQSAVLNTAMPGQSVFSMSPMFHIIGLYVCTVPIFHGKPIVLSPERPMTDALLTEIVDVTKPDGAILTPSVIEDIISSEQGKDTLTSFKGIFYGGAPFSPGVGDWLQQHVPIYSIFGSSESGYIGCYTPLDSEDWQYHEWNPLLGAKMEDIGDGVYELVMHRDGNRDFKGIFHTFPDIQQYRIKDLFVAHPSKPGLWKYYGRSDDVIVLSNGEKFNPIDMEKAIERDPLVAKCLIVGQERFQSALLVQVDWQQVGSEDSDSIIGRIWPAVEKANRTAPGHAKILKTKIKLVAESKPFTLTAKGSIQRRQVARDYADDIEAVYSQVDEETTALPAAATFNEIKEYINATVSRLLSVEHVSNSSDIFSLGIDSLQTLQLGKILQGAVRFSKPESSYQSITIQKLYSLSTIDELSGYVYQVIYGGPSFVHEKHADALRTERVAAMVSKYTIDLPKRKAQHFKRARTSTVILTGSTGSLGNYILRELLNEPSILKIYCLNRSGDAKQRQFQSFKEKGLTVDGLDSRVEFLQAQFGSVQLGLSDQRYTELQQSVDLIIHNAWKVNFNHRVEAFENPHIHGVRHLVDLCLASSNAPHLHFISSISTVGNWTSKHSQSIPEATLDSPDVTMQQGYGESKYLAEQICAAASSASGVPTSIHRVGQIGGPTTAKGVWNRQEWLPSMIATSKTLGKIPKTLGNTLVDWTPVDDAARIIVDITQSRRSNEHSRRAAVFHLVNPNATTWESLIPAVQKFYPVEPVDLKDWVIALESFNNPTNVDLLTKPALKIIEFYQELLSAEDVLVAETRQTQAASKTMRAIRPVDASLMETWLKQWSF</sequence>
<dbReference type="RefSeq" id="XP_040688300.1">
    <property type="nucleotide sequence ID" value="XM_040835822.1"/>
</dbReference>
<dbReference type="SUPFAM" id="SSF56801">
    <property type="entry name" value="Acetyl-CoA synthetase-like"/>
    <property type="match status" value="1"/>
</dbReference>
<dbReference type="PANTHER" id="PTHR43439">
    <property type="entry name" value="PHENYLACETATE-COENZYME A LIGASE"/>
    <property type="match status" value="1"/>
</dbReference>
<evidence type="ECO:0000313" key="4">
    <source>
        <dbReference type="EMBL" id="OJJ34624.1"/>
    </source>
</evidence>
<dbReference type="AlphaFoldDB" id="A0A1L9RI75"/>
<dbReference type="Pfam" id="PF07993">
    <property type="entry name" value="NAD_binding_4"/>
    <property type="match status" value="1"/>
</dbReference>
<evidence type="ECO:0000256" key="2">
    <source>
        <dbReference type="ARBA" id="ARBA00022553"/>
    </source>
</evidence>
<dbReference type="InterPro" id="IPR036736">
    <property type="entry name" value="ACP-like_sf"/>
</dbReference>
<dbReference type="InterPro" id="IPR036291">
    <property type="entry name" value="NAD(P)-bd_dom_sf"/>
</dbReference>
<evidence type="ECO:0000313" key="5">
    <source>
        <dbReference type="Proteomes" id="UP000184383"/>
    </source>
</evidence>
<gene>
    <name evidence="4" type="ORF">ASPWEDRAFT_42597</name>
</gene>
<dbReference type="InterPro" id="IPR020845">
    <property type="entry name" value="AMP-binding_CS"/>
</dbReference>
<feature type="domain" description="Carrier" evidence="3">
    <location>
        <begin position="583"/>
        <end position="666"/>
    </location>
</feature>
<dbReference type="GeneID" id="63751670"/>
<dbReference type="SUPFAM" id="SSF51735">
    <property type="entry name" value="NAD(P)-binding Rossmann-fold domains"/>
    <property type="match status" value="1"/>
</dbReference>
<evidence type="ECO:0000256" key="1">
    <source>
        <dbReference type="ARBA" id="ARBA00022450"/>
    </source>
</evidence>